<comment type="caution">
    <text evidence="2">The sequence shown here is derived from an EMBL/GenBank/DDBJ whole genome shotgun (WGS) entry which is preliminary data.</text>
</comment>
<organism evidence="2 3">
    <name type="scientific">Phytophthora cactorum</name>
    <dbReference type="NCBI Taxonomy" id="29920"/>
    <lineage>
        <taxon>Eukaryota</taxon>
        <taxon>Sar</taxon>
        <taxon>Stramenopiles</taxon>
        <taxon>Oomycota</taxon>
        <taxon>Peronosporomycetes</taxon>
        <taxon>Peronosporales</taxon>
        <taxon>Peronosporaceae</taxon>
        <taxon>Phytophthora</taxon>
    </lineage>
</organism>
<protein>
    <submittedName>
        <fullName evidence="2">Uncharacterized protein</fullName>
    </submittedName>
</protein>
<evidence type="ECO:0000256" key="1">
    <source>
        <dbReference type="SAM" id="Phobius"/>
    </source>
</evidence>
<feature type="transmembrane region" description="Helical" evidence="1">
    <location>
        <begin position="20"/>
        <end position="42"/>
    </location>
</feature>
<evidence type="ECO:0000313" key="3">
    <source>
        <dbReference type="Proteomes" id="UP000688947"/>
    </source>
</evidence>
<dbReference type="Proteomes" id="UP000688947">
    <property type="component" value="Unassembled WGS sequence"/>
</dbReference>
<name>A0A8T1UDW3_9STRA</name>
<evidence type="ECO:0000313" key="2">
    <source>
        <dbReference type="EMBL" id="KAG6958344.1"/>
    </source>
</evidence>
<reference evidence="2" key="1">
    <citation type="submission" date="2021-01" db="EMBL/GenBank/DDBJ databases">
        <title>Phytophthora aleatoria, a newly-described species from Pinus radiata is distinct from Phytophthora cactorum isolates based on comparative genomics.</title>
        <authorList>
            <person name="Mcdougal R."/>
            <person name="Panda P."/>
            <person name="Williams N."/>
            <person name="Studholme D.J."/>
        </authorList>
    </citation>
    <scope>NUCLEOTIDE SEQUENCE</scope>
    <source>
        <strain evidence="2">NZFS 3830</strain>
    </source>
</reference>
<accession>A0A8T1UDW3</accession>
<keyword evidence="1" id="KW-0812">Transmembrane</keyword>
<dbReference type="AlphaFoldDB" id="A0A8T1UDW3"/>
<sequence length="71" mass="7603">MSGFWRWVTSIHSVSRSSHSLTPVSALALIAVSLTSSLVLVARIGGPRSNLFASSQPVDDGEEKRCGFLTK</sequence>
<gene>
    <name evidence="2" type="ORF">JG687_00009448</name>
</gene>
<keyword evidence="1" id="KW-0472">Membrane</keyword>
<keyword evidence="1" id="KW-1133">Transmembrane helix</keyword>
<dbReference type="EMBL" id="JAENGZ010000493">
    <property type="protein sequence ID" value="KAG6958344.1"/>
    <property type="molecule type" value="Genomic_DNA"/>
</dbReference>
<proteinExistence type="predicted"/>